<dbReference type="Proteomes" id="UP001194468">
    <property type="component" value="Unassembled WGS sequence"/>
</dbReference>
<dbReference type="EMBL" id="WHUW01000046">
    <property type="protein sequence ID" value="KAF8431816.1"/>
    <property type="molecule type" value="Genomic_DNA"/>
</dbReference>
<proteinExistence type="predicted"/>
<keyword evidence="1" id="KW-0472">Membrane</keyword>
<evidence type="ECO:0000256" key="1">
    <source>
        <dbReference type="SAM" id="Phobius"/>
    </source>
</evidence>
<reference evidence="2" key="1">
    <citation type="submission" date="2019-10" db="EMBL/GenBank/DDBJ databases">
        <authorList>
            <consortium name="DOE Joint Genome Institute"/>
            <person name="Kuo A."/>
            <person name="Miyauchi S."/>
            <person name="Kiss E."/>
            <person name="Drula E."/>
            <person name="Kohler A."/>
            <person name="Sanchez-Garcia M."/>
            <person name="Andreopoulos B."/>
            <person name="Barry K.W."/>
            <person name="Bonito G."/>
            <person name="Buee M."/>
            <person name="Carver A."/>
            <person name="Chen C."/>
            <person name="Cichocki N."/>
            <person name="Clum A."/>
            <person name="Culley D."/>
            <person name="Crous P.W."/>
            <person name="Fauchery L."/>
            <person name="Girlanda M."/>
            <person name="Hayes R."/>
            <person name="Keri Z."/>
            <person name="LaButti K."/>
            <person name="Lipzen A."/>
            <person name="Lombard V."/>
            <person name="Magnuson J."/>
            <person name="Maillard F."/>
            <person name="Morin E."/>
            <person name="Murat C."/>
            <person name="Nolan M."/>
            <person name="Ohm R."/>
            <person name="Pangilinan J."/>
            <person name="Pereira M."/>
            <person name="Perotto S."/>
            <person name="Peter M."/>
            <person name="Riley R."/>
            <person name="Sitrit Y."/>
            <person name="Stielow B."/>
            <person name="Szollosi G."/>
            <person name="Zifcakova L."/>
            <person name="Stursova M."/>
            <person name="Spatafora J.W."/>
            <person name="Tedersoo L."/>
            <person name="Vaario L.-M."/>
            <person name="Yamada A."/>
            <person name="Yan M."/>
            <person name="Wang P."/>
            <person name="Xu J."/>
            <person name="Bruns T."/>
            <person name="Baldrian P."/>
            <person name="Vilgalys R."/>
            <person name="Henrissat B."/>
            <person name="Grigoriev I.V."/>
            <person name="Hibbett D."/>
            <person name="Nagy L.G."/>
            <person name="Martin F.M."/>
        </authorList>
    </citation>
    <scope>NUCLEOTIDE SEQUENCE</scope>
    <source>
        <strain evidence="2">BED1</strain>
    </source>
</reference>
<reference evidence="2" key="2">
    <citation type="journal article" date="2020" name="Nat. Commun.">
        <title>Large-scale genome sequencing of mycorrhizal fungi provides insights into the early evolution of symbiotic traits.</title>
        <authorList>
            <person name="Miyauchi S."/>
            <person name="Kiss E."/>
            <person name="Kuo A."/>
            <person name="Drula E."/>
            <person name="Kohler A."/>
            <person name="Sanchez-Garcia M."/>
            <person name="Morin E."/>
            <person name="Andreopoulos B."/>
            <person name="Barry K.W."/>
            <person name="Bonito G."/>
            <person name="Buee M."/>
            <person name="Carver A."/>
            <person name="Chen C."/>
            <person name="Cichocki N."/>
            <person name="Clum A."/>
            <person name="Culley D."/>
            <person name="Crous P.W."/>
            <person name="Fauchery L."/>
            <person name="Girlanda M."/>
            <person name="Hayes R.D."/>
            <person name="Keri Z."/>
            <person name="LaButti K."/>
            <person name="Lipzen A."/>
            <person name="Lombard V."/>
            <person name="Magnuson J."/>
            <person name="Maillard F."/>
            <person name="Murat C."/>
            <person name="Nolan M."/>
            <person name="Ohm R.A."/>
            <person name="Pangilinan J."/>
            <person name="Pereira M.F."/>
            <person name="Perotto S."/>
            <person name="Peter M."/>
            <person name="Pfister S."/>
            <person name="Riley R."/>
            <person name="Sitrit Y."/>
            <person name="Stielow J.B."/>
            <person name="Szollosi G."/>
            <person name="Zifcakova L."/>
            <person name="Stursova M."/>
            <person name="Spatafora J.W."/>
            <person name="Tedersoo L."/>
            <person name="Vaario L.M."/>
            <person name="Yamada A."/>
            <person name="Yan M."/>
            <person name="Wang P."/>
            <person name="Xu J."/>
            <person name="Bruns T."/>
            <person name="Baldrian P."/>
            <person name="Vilgalys R."/>
            <person name="Dunand C."/>
            <person name="Henrissat B."/>
            <person name="Grigoriev I.V."/>
            <person name="Hibbett D."/>
            <person name="Nagy L.G."/>
            <person name="Martin F.M."/>
        </authorList>
    </citation>
    <scope>NUCLEOTIDE SEQUENCE</scope>
    <source>
        <strain evidence="2">BED1</strain>
    </source>
</reference>
<sequence length="351" mass="38340">MKLLTHVLLPLLVFPFLTLTAFHLIVHQSLFQNGLQFKISAICEPDLDPHPYRLPYTSITNVDTLLCGMVVFFHALIDTASTAYLAVLFPALSIVALIPFLEAARDRHPFALRMPTAIGVLIQLASAGVIMPLYSLLFVITHTASLRPSTTPTPSPPSKINQGNAEALLFGLILGYIVPTILMLSFARPTVTAAWQGFPLLIALVILVHKIIRPPSRLVQSGHPTVIVTLAFSFVLSALLHVVYVWPVLTDTPTLQTLFVSLMDVSDPAVMSLADGVLEFIKWDFIFGVGSVVIATFWMADSLFSLAGIIVWYGIANIAVGPAAAIAGVLLWRERRLNGKSQVEKVPQKME</sequence>
<evidence type="ECO:0000313" key="2">
    <source>
        <dbReference type="EMBL" id="KAF8431816.1"/>
    </source>
</evidence>
<dbReference type="AlphaFoldDB" id="A0AAD4BJI9"/>
<feature type="transmembrane region" description="Helical" evidence="1">
    <location>
        <begin position="310"/>
        <end position="332"/>
    </location>
</feature>
<protein>
    <submittedName>
        <fullName evidence="2">Uncharacterized protein</fullName>
    </submittedName>
</protein>
<comment type="caution">
    <text evidence="2">The sequence shown here is derived from an EMBL/GenBank/DDBJ whole genome shotgun (WGS) entry which is preliminary data.</text>
</comment>
<accession>A0AAD4BJI9</accession>
<feature type="transmembrane region" description="Helical" evidence="1">
    <location>
        <begin position="83"/>
        <end position="101"/>
    </location>
</feature>
<feature type="transmembrane region" description="Helical" evidence="1">
    <location>
        <begin position="7"/>
        <end position="26"/>
    </location>
</feature>
<feature type="transmembrane region" description="Helical" evidence="1">
    <location>
        <begin position="54"/>
        <end position="76"/>
    </location>
</feature>
<feature type="transmembrane region" description="Helical" evidence="1">
    <location>
        <begin position="121"/>
        <end position="146"/>
    </location>
</feature>
<keyword evidence="1" id="KW-1133">Transmembrane helix</keyword>
<keyword evidence="3" id="KW-1185">Reference proteome</keyword>
<feature type="transmembrane region" description="Helical" evidence="1">
    <location>
        <begin position="167"/>
        <end position="187"/>
    </location>
</feature>
<feature type="transmembrane region" description="Helical" evidence="1">
    <location>
        <begin position="224"/>
        <end position="246"/>
    </location>
</feature>
<organism evidence="2 3">
    <name type="scientific">Boletus edulis BED1</name>
    <dbReference type="NCBI Taxonomy" id="1328754"/>
    <lineage>
        <taxon>Eukaryota</taxon>
        <taxon>Fungi</taxon>
        <taxon>Dikarya</taxon>
        <taxon>Basidiomycota</taxon>
        <taxon>Agaricomycotina</taxon>
        <taxon>Agaricomycetes</taxon>
        <taxon>Agaricomycetidae</taxon>
        <taxon>Boletales</taxon>
        <taxon>Boletineae</taxon>
        <taxon>Boletaceae</taxon>
        <taxon>Boletoideae</taxon>
        <taxon>Boletus</taxon>
    </lineage>
</organism>
<evidence type="ECO:0000313" key="3">
    <source>
        <dbReference type="Proteomes" id="UP001194468"/>
    </source>
</evidence>
<gene>
    <name evidence="2" type="ORF">L210DRAFT_924027</name>
</gene>
<keyword evidence="1" id="KW-0812">Transmembrane</keyword>
<name>A0AAD4BJI9_BOLED</name>
<feature type="transmembrane region" description="Helical" evidence="1">
    <location>
        <begin position="193"/>
        <end position="212"/>
    </location>
</feature>